<dbReference type="EMBL" id="NPDZ01000001">
    <property type="protein sequence ID" value="PJZ74556.1"/>
    <property type="molecule type" value="Genomic_DNA"/>
</dbReference>
<keyword evidence="5" id="KW-1185">Reference proteome</keyword>
<evidence type="ECO:0000313" key="6">
    <source>
        <dbReference type="Proteomes" id="UP000231990"/>
    </source>
</evidence>
<evidence type="ECO:0000256" key="1">
    <source>
        <dbReference type="SAM" id="SignalP"/>
    </source>
</evidence>
<dbReference type="PROSITE" id="PS00134">
    <property type="entry name" value="TRYPSIN_HIS"/>
    <property type="match status" value="1"/>
</dbReference>
<dbReference type="Proteomes" id="UP000231962">
    <property type="component" value="Unassembled WGS sequence"/>
</dbReference>
<dbReference type="GO" id="GO:0004252">
    <property type="term" value="F:serine-type endopeptidase activity"/>
    <property type="evidence" value="ECO:0007669"/>
    <property type="project" value="InterPro"/>
</dbReference>
<name>A0A2M9ZR51_9LEPT</name>
<dbReference type="GO" id="GO:0006508">
    <property type="term" value="P:proteolysis"/>
    <property type="evidence" value="ECO:0007669"/>
    <property type="project" value="InterPro"/>
</dbReference>
<feature type="chain" id="PRO_5014598895" description="Peptidase S1 domain-containing protein" evidence="1">
    <location>
        <begin position="21"/>
        <end position="442"/>
    </location>
</feature>
<dbReference type="PROSITE" id="PS50240">
    <property type="entry name" value="TRYPSIN_DOM"/>
    <property type="match status" value="1"/>
</dbReference>
<dbReference type="SMART" id="SM00458">
    <property type="entry name" value="RICIN"/>
    <property type="match status" value="1"/>
</dbReference>
<accession>A0A2M9ZR51</accession>
<dbReference type="Pfam" id="PF00089">
    <property type="entry name" value="Trypsin"/>
    <property type="match status" value="1"/>
</dbReference>
<dbReference type="RefSeq" id="WP_100711967.1">
    <property type="nucleotide sequence ID" value="NZ_NPDY01000001.1"/>
</dbReference>
<dbReference type="InterPro" id="IPR043504">
    <property type="entry name" value="Peptidase_S1_PA_chymotrypsin"/>
</dbReference>
<gene>
    <name evidence="3" type="ORF">CH360_00375</name>
    <name evidence="4" type="ORF">CH373_00375</name>
</gene>
<dbReference type="InterPro" id="IPR035992">
    <property type="entry name" value="Ricin_B-like_lectins"/>
</dbReference>
<organism evidence="4 6">
    <name type="scientific">Leptospira perolatii</name>
    <dbReference type="NCBI Taxonomy" id="2023191"/>
    <lineage>
        <taxon>Bacteria</taxon>
        <taxon>Pseudomonadati</taxon>
        <taxon>Spirochaetota</taxon>
        <taxon>Spirochaetia</taxon>
        <taxon>Leptospirales</taxon>
        <taxon>Leptospiraceae</taxon>
        <taxon>Leptospira</taxon>
    </lineage>
</organism>
<dbReference type="InterPro" id="IPR001254">
    <property type="entry name" value="Trypsin_dom"/>
</dbReference>
<comment type="caution">
    <text evidence="4">The sequence shown here is derived from an EMBL/GenBank/DDBJ whole genome shotgun (WGS) entry which is preliminary data.</text>
</comment>
<dbReference type="InterPro" id="IPR001314">
    <property type="entry name" value="Peptidase_S1A"/>
</dbReference>
<dbReference type="Pfam" id="PF00652">
    <property type="entry name" value="Ricin_B_lectin"/>
    <property type="match status" value="1"/>
</dbReference>
<dbReference type="Gene3D" id="2.80.10.50">
    <property type="match status" value="2"/>
</dbReference>
<dbReference type="SUPFAM" id="SSF50370">
    <property type="entry name" value="Ricin B-like lectins"/>
    <property type="match status" value="1"/>
</dbReference>
<dbReference type="PROSITE" id="PS50231">
    <property type="entry name" value="RICIN_B_LECTIN"/>
    <property type="match status" value="1"/>
</dbReference>
<dbReference type="OrthoDB" id="9813836at2"/>
<dbReference type="PRINTS" id="PR00722">
    <property type="entry name" value="CHYMOTRYPSIN"/>
</dbReference>
<dbReference type="Proteomes" id="UP000231990">
    <property type="component" value="Unassembled WGS sequence"/>
</dbReference>
<dbReference type="Gene3D" id="2.40.10.10">
    <property type="entry name" value="Trypsin-like serine proteases"/>
    <property type="match status" value="1"/>
</dbReference>
<evidence type="ECO:0000313" key="5">
    <source>
        <dbReference type="Proteomes" id="UP000231962"/>
    </source>
</evidence>
<feature type="domain" description="Peptidase S1" evidence="2">
    <location>
        <begin position="58"/>
        <end position="285"/>
    </location>
</feature>
<dbReference type="InterPro" id="IPR009003">
    <property type="entry name" value="Peptidase_S1_PA"/>
</dbReference>
<dbReference type="AlphaFoldDB" id="A0A2M9ZR51"/>
<evidence type="ECO:0000313" key="4">
    <source>
        <dbReference type="EMBL" id="PJZ74556.1"/>
    </source>
</evidence>
<sequence>MRKKVNIWAFLSLLSLAGFAIGCESSTSGDKNSEILALAQAPSSTPGLNVPIPGATHITNGNRENGIWPFVVRFAIPERSSACTGSMIAEHWILTAAHCVSGLSTGTVEVTYTPEGGSNVTVHNGRGDFYVHPGYRAPRKDLALIHLRAAIYSVPVFPEKAQIFIDPRAPWRNRNEPNLYYFTGYGQGSDNGSNIPCTPGTDGIKRWFQASLLNYLSDTLVKGEGWDHSEVCEGDSGLPFIFTRTVQGRVQSLIFAVLAANSPTEHTMFGNLLENQVNWIQDTMKANSPYRIFTSQSNDDWKRVSFAEGAYIFAEIQGPGGKCLDVQGARTDEGTPVQLYQCNGTVAQKWIIDPSGAIYYRNGLCLDMGLGQTGVQFTVKNCSNQVVQKFAIQKTGTITGPFSFFANRCVTARGGSSADGTPIEFQTCDGSGAQQWTWHDDF</sequence>
<dbReference type="InterPro" id="IPR051333">
    <property type="entry name" value="CLIP_Serine_Protease"/>
</dbReference>
<dbReference type="PANTHER" id="PTHR24260:SF136">
    <property type="entry name" value="GH08193P-RELATED"/>
    <property type="match status" value="1"/>
</dbReference>
<keyword evidence="1" id="KW-0732">Signal</keyword>
<dbReference type="InterPro" id="IPR000772">
    <property type="entry name" value="Ricin_B_lectin"/>
</dbReference>
<dbReference type="SMART" id="SM00020">
    <property type="entry name" value="Tryp_SPc"/>
    <property type="match status" value="1"/>
</dbReference>
<dbReference type="SUPFAM" id="SSF50494">
    <property type="entry name" value="Trypsin-like serine proteases"/>
    <property type="match status" value="1"/>
</dbReference>
<proteinExistence type="predicted"/>
<dbReference type="InterPro" id="IPR018114">
    <property type="entry name" value="TRYPSIN_HIS"/>
</dbReference>
<dbReference type="PANTHER" id="PTHR24260">
    <property type="match status" value="1"/>
</dbReference>
<evidence type="ECO:0000259" key="2">
    <source>
        <dbReference type="PROSITE" id="PS50240"/>
    </source>
</evidence>
<reference evidence="5 6" key="1">
    <citation type="submission" date="2017-07" db="EMBL/GenBank/DDBJ databases">
        <title>Leptospira spp. isolated from tropical soils.</title>
        <authorList>
            <person name="Thibeaux R."/>
            <person name="Iraola G."/>
            <person name="Ferres I."/>
            <person name="Bierque E."/>
            <person name="Girault D."/>
            <person name="Soupe-Gilbert M.-E."/>
            <person name="Picardeau M."/>
            <person name="Goarant C."/>
        </authorList>
    </citation>
    <scope>NUCLEOTIDE SEQUENCE [LARGE SCALE GENOMIC DNA]</scope>
    <source>
        <strain evidence="4 6">FH1-B-B1</strain>
        <strain evidence="3 5">FH1-B-C1</strain>
    </source>
</reference>
<dbReference type="EMBL" id="NPDY01000001">
    <property type="protein sequence ID" value="PJZ71024.1"/>
    <property type="molecule type" value="Genomic_DNA"/>
</dbReference>
<dbReference type="PROSITE" id="PS51257">
    <property type="entry name" value="PROKAR_LIPOPROTEIN"/>
    <property type="match status" value="1"/>
</dbReference>
<protein>
    <recommendedName>
        <fullName evidence="2">Peptidase S1 domain-containing protein</fullName>
    </recommendedName>
</protein>
<evidence type="ECO:0000313" key="3">
    <source>
        <dbReference type="EMBL" id="PJZ71024.1"/>
    </source>
</evidence>
<feature type="signal peptide" evidence="1">
    <location>
        <begin position="1"/>
        <end position="20"/>
    </location>
</feature>